<feature type="chain" id="PRO_5025439212" description="cellulase" evidence="8">
    <location>
        <begin position="21"/>
        <end position="369"/>
    </location>
</feature>
<evidence type="ECO:0000259" key="9">
    <source>
        <dbReference type="Pfam" id="PF00150"/>
    </source>
</evidence>
<feature type="signal peptide" evidence="8">
    <location>
        <begin position="1"/>
        <end position="20"/>
    </location>
</feature>
<dbReference type="GO" id="GO:0008810">
    <property type="term" value="F:cellulase activity"/>
    <property type="evidence" value="ECO:0007669"/>
    <property type="project" value="UniProtKB-EC"/>
</dbReference>
<comment type="similarity">
    <text evidence="2 6">Belongs to the glycosyl hydrolase 5 (cellulase A) family.</text>
</comment>
<dbReference type="EC" id="3.2.1.4" evidence="3"/>
<dbReference type="GO" id="GO:0009251">
    <property type="term" value="P:glucan catabolic process"/>
    <property type="evidence" value="ECO:0007669"/>
    <property type="project" value="TreeGrafter"/>
</dbReference>
<accession>A0A6A6GYC0</accession>
<evidence type="ECO:0000256" key="4">
    <source>
        <dbReference type="ARBA" id="ARBA00022801"/>
    </source>
</evidence>
<feature type="region of interest" description="Disordered" evidence="7">
    <location>
        <begin position="346"/>
        <end position="369"/>
    </location>
</feature>
<dbReference type="AlphaFoldDB" id="A0A6A6GYC0"/>
<evidence type="ECO:0000256" key="6">
    <source>
        <dbReference type="RuleBase" id="RU361153"/>
    </source>
</evidence>
<dbReference type="PANTHER" id="PTHR34142">
    <property type="entry name" value="ENDO-BETA-1,4-GLUCANASE A"/>
    <property type="match status" value="1"/>
</dbReference>
<gene>
    <name evidence="10" type="ORF">EV356DRAFT_526486</name>
</gene>
<evidence type="ECO:0000256" key="2">
    <source>
        <dbReference type="ARBA" id="ARBA00005641"/>
    </source>
</evidence>
<reference evidence="10" key="1">
    <citation type="journal article" date="2020" name="Stud. Mycol.">
        <title>101 Dothideomycetes genomes: a test case for predicting lifestyles and emergence of pathogens.</title>
        <authorList>
            <person name="Haridas S."/>
            <person name="Albert R."/>
            <person name="Binder M."/>
            <person name="Bloem J."/>
            <person name="Labutti K."/>
            <person name="Salamov A."/>
            <person name="Andreopoulos B."/>
            <person name="Baker S."/>
            <person name="Barry K."/>
            <person name="Bills G."/>
            <person name="Bluhm B."/>
            <person name="Cannon C."/>
            <person name="Castanera R."/>
            <person name="Culley D."/>
            <person name="Daum C."/>
            <person name="Ezra D."/>
            <person name="Gonzalez J."/>
            <person name="Henrissat B."/>
            <person name="Kuo A."/>
            <person name="Liang C."/>
            <person name="Lipzen A."/>
            <person name="Lutzoni F."/>
            <person name="Magnuson J."/>
            <person name="Mondo S."/>
            <person name="Nolan M."/>
            <person name="Ohm R."/>
            <person name="Pangilinan J."/>
            <person name="Park H.-J."/>
            <person name="Ramirez L."/>
            <person name="Alfaro M."/>
            <person name="Sun H."/>
            <person name="Tritt A."/>
            <person name="Yoshinaga Y."/>
            <person name="Zwiers L.-H."/>
            <person name="Turgeon B."/>
            <person name="Goodwin S."/>
            <person name="Spatafora J."/>
            <person name="Crous P."/>
            <person name="Grigoriev I."/>
        </authorList>
    </citation>
    <scope>NUCLEOTIDE SEQUENCE</scope>
    <source>
        <strain evidence="10">Tuck. ex Michener</strain>
    </source>
</reference>
<evidence type="ECO:0000256" key="8">
    <source>
        <dbReference type="SAM" id="SignalP"/>
    </source>
</evidence>
<keyword evidence="5 6" id="KW-0326">Glycosidase</keyword>
<feature type="domain" description="Glycoside hydrolase family 5" evidence="9">
    <location>
        <begin position="27"/>
        <end position="322"/>
    </location>
</feature>
<sequence>MYLLFLFTVYLITLLQFCKSKIIYAGVNESGGEFGTTQLPGAFGVDYQFINQSNVQYFIDHGVNVFRVTFLLERMCPLSYGLGRKFNETYFSLYQDAIDFITERGSYAIIDPHNYMRYNDPSMQPNSGSVIGNTSDPNAATTEQFGDFWNELAGRFRYNPNVIFGIMNEPHNMSTELILKDDQAALDGIRDAGAGQLVLVPGNGYTNAEIWTNSSGNGLIPGSTPNSDVLGNIYDPFDNFAFDMHLYLDFDFSGTHNTCVSADFGPQNLVLVTQWLEENNFTAFLSEIGAGSNQLCFEALNNTFSWLENHQNFFGWSYWAAGPLWGDYFQSVEPYQPVKRFGISSDNPTEVAGSPPSNNSAGIAASSRH</sequence>
<proteinExistence type="inferred from homology"/>
<keyword evidence="4 6" id="KW-0378">Hydrolase</keyword>
<dbReference type="Proteomes" id="UP000800092">
    <property type="component" value="Unassembled WGS sequence"/>
</dbReference>
<evidence type="ECO:0000313" key="10">
    <source>
        <dbReference type="EMBL" id="KAF2230707.1"/>
    </source>
</evidence>
<name>A0A6A6GYC0_VIRVR</name>
<evidence type="ECO:0000313" key="11">
    <source>
        <dbReference type="Proteomes" id="UP000800092"/>
    </source>
</evidence>
<dbReference type="PANTHER" id="PTHR34142:SF1">
    <property type="entry name" value="GLYCOSIDE HYDROLASE FAMILY 5 DOMAIN-CONTAINING PROTEIN"/>
    <property type="match status" value="1"/>
</dbReference>
<dbReference type="Gene3D" id="3.20.20.80">
    <property type="entry name" value="Glycosidases"/>
    <property type="match status" value="1"/>
</dbReference>
<organism evidence="10 11">
    <name type="scientific">Viridothelium virens</name>
    <name type="common">Speckled blister lichen</name>
    <name type="synonym">Trypethelium virens</name>
    <dbReference type="NCBI Taxonomy" id="1048519"/>
    <lineage>
        <taxon>Eukaryota</taxon>
        <taxon>Fungi</taxon>
        <taxon>Dikarya</taxon>
        <taxon>Ascomycota</taxon>
        <taxon>Pezizomycotina</taxon>
        <taxon>Dothideomycetes</taxon>
        <taxon>Dothideomycetes incertae sedis</taxon>
        <taxon>Trypetheliales</taxon>
        <taxon>Trypetheliaceae</taxon>
        <taxon>Viridothelium</taxon>
    </lineage>
</organism>
<evidence type="ECO:0000256" key="1">
    <source>
        <dbReference type="ARBA" id="ARBA00000966"/>
    </source>
</evidence>
<dbReference type="EMBL" id="ML991837">
    <property type="protein sequence ID" value="KAF2230707.1"/>
    <property type="molecule type" value="Genomic_DNA"/>
</dbReference>
<keyword evidence="8" id="KW-0732">Signal</keyword>
<keyword evidence="11" id="KW-1185">Reference proteome</keyword>
<dbReference type="OrthoDB" id="5823761at2759"/>
<protein>
    <recommendedName>
        <fullName evidence="3">cellulase</fullName>
        <ecNumber evidence="3">3.2.1.4</ecNumber>
    </recommendedName>
</protein>
<comment type="catalytic activity">
    <reaction evidence="1">
        <text>Endohydrolysis of (1-&gt;4)-beta-D-glucosidic linkages in cellulose, lichenin and cereal beta-D-glucans.</text>
        <dbReference type="EC" id="3.2.1.4"/>
    </reaction>
</comment>
<dbReference type="InterPro" id="IPR018087">
    <property type="entry name" value="Glyco_hydro_5_CS"/>
</dbReference>
<evidence type="ECO:0000256" key="3">
    <source>
        <dbReference type="ARBA" id="ARBA00012601"/>
    </source>
</evidence>
<evidence type="ECO:0000256" key="7">
    <source>
        <dbReference type="SAM" id="MobiDB-lite"/>
    </source>
</evidence>
<dbReference type="SUPFAM" id="SSF51445">
    <property type="entry name" value="(Trans)glycosidases"/>
    <property type="match status" value="1"/>
</dbReference>
<dbReference type="Pfam" id="PF00150">
    <property type="entry name" value="Cellulase"/>
    <property type="match status" value="1"/>
</dbReference>
<dbReference type="PROSITE" id="PS00659">
    <property type="entry name" value="GLYCOSYL_HYDROL_F5"/>
    <property type="match status" value="1"/>
</dbReference>
<dbReference type="InterPro" id="IPR001547">
    <property type="entry name" value="Glyco_hydro_5"/>
</dbReference>
<dbReference type="InterPro" id="IPR017853">
    <property type="entry name" value="GH"/>
</dbReference>
<evidence type="ECO:0000256" key="5">
    <source>
        <dbReference type="ARBA" id="ARBA00023295"/>
    </source>
</evidence>